<organism evidence="2 3">
    <name type="scientific">Larinioides sclopetarius</name>
    <dbReference type="NCBI Taxonomy" id="280406"/>
    <lineage>
        <taxon>Eukaryota</taxon>
        <taxon>Metazoa</taxon>
        <taxon>Ecdysozoa</taxon>
        <taxon>Arthropoda</taxon>
        <taxon>Chelicerata</taxon>
        <taxon>Arachnida</taxon>
        <taxon>Araneae</taxon>
        <taxon>Araneomorphae</taxon>
        <taxon>Entelegynae</taxon>
        <taxon>Araneoidea</taxon>
        <taxon>Araneidae</taxon>
        <taxon>Larinioides</taxon>
    </lineage>
</organism>
<sequence length="140" mass="15973">MDTIHDFYPPPLRDKTEAKPIPKDYTPDATAFFPHSRKRKRSRKAVFSPAPSTSFPVSMHDADGFKIPFLPSVSNCASTKTEETFNLPTPPVEEEQTPPQTSFEETTPPPEEPTSNVEQTHYQNINKHFLIKCPWDILFL</sequence>
<dbReference type="Proteomes" id="UP001497382">
    <property type="component" value="Unassembled WGS sequence"/>
</dbReference>
<name>A0AAV2AQU1_9ARAC</name>
<feature type="compositionally biased region" description="Low complexity" evidence="1">
    <location>
        <begin position="97"/>
        <end position="106"/>
    </location>
</feature>
<evidence type="ECO:0000313" key="3">
    <source>
        <dbReference type="Proteomes" id="UP001497382"/>
    </source>
</evidence>
<feature type="region of interest" description="Disordered" evidence="1">
    <location>
        <begin position="80"/>
        <end position="119"/>
    </location>
</feature>
<protein>
    <submittedName>
        <fullName evidence="2">Uncharacterized protein</fullName>
    </submittedName>
</protein>
<feature type="region of interest" description="Disordered" evidence="1">
    <location>
        <begin position="1"/>
        <end position="53"/>
    </location>
</feature>
<accession>A0AAV2AQU1</accession>
<dbReference type="AlphaFoldDB" id="A0AAV2AQU1"/>
<feature type="compositionally biased region" description="Basic and acidic residues" evidence="1">
    <location>
        <begin position="12"/>
        <end position="26"/>
    </location>
</feature>
<gene>
    <name evidence="2" type="ORF">LARSCL_LOCUS14177</name>
</gene>
<keyword evidence="3" id="KW-1185">Reference proteome</keyword>
<reference evidence="2 3" key="1">
    <citation type="submission" date="2024-04" db="EMBL/GenBank/DDBJ databases">
        <authorList>
            <person name="Rising A."/>
            <person name="Reimegard J."/>
            <person name="Sonavane S."/>
            <person name="Akerstrom W."/>
            <person name="Nylinder S."/>
            <person name="Hedman E."/>
            <person name="Kallberg Y."/>
        </authorList>
    </citation>
    <scope>NUCLEOTIDE SEQUENCE [LARGE SCALE GENOMIC DNA]</scope>
</reference>
<dbReference type="EMBL" id="CAXIEN010000201">
    <property type="protein sequence ID" value="CAL1286312.1"/>
    <property type="molecule type" value="Genomic_DNA"/>
</dbReference>
<evidence type="ECO:0000313" key="2">
    <source>
        <dbReference type="EMBL" id="CAL1286312.1"/>
    </source>
</evidence>
<comment type="caution">
    <text evidence="2">The sequence shown here is derived from an EMBL/GenBank/DDBJ whole genome shotgun (WGS) entry which is preliminary data.</text>
</comment>
<feature type="compositionally biased region" description="Basic residues" evidence="1">
    <location>
        <begin position="35"/>
        <end position="44"/>
    </location>
</feature>
<evidence type="ECO:0000256" key="1">
    <source>
        <dbReference type="SAM" id="MobiDB-lite"/>
    </source>
</evidence>
<proteinExistence type="predicted"/>